<organism evidence="1 2">
    <name type="scientific">Mesorhizobium prunaredense</name>
    <dbReference type="NCBI Taxonomy" id="1631249"/>
    <lineage>
        <taxon>Bacteria</taxon>
        <taxon>Pseudomonadati</taxon>
        <taxon>Pseudomonadota</taxon>
        <taxon>Alphaproteobacteria</taxon>
        <taxon>Hyphomicrobiales</taxon>
        <taxon>Phyllobacteriaceae</taxon>
        <taxon>Mesorhizobium</taxon>
    </lineage>
</organism>
<dbReference type="EMBL" id="FTPD01000006">
    <property type="protein sequence ID" value="SIT53916.1"/>
    <property type="molecule type" value="Genomic_DNA"/>
</dbReference>
<dbReference type="AlphaFoldDB" id="A0A1R3V591"/>
<proteinExistence type="predicted"/>
<name>A0A1R3V591_9HYPH</name>
<dbReference type="STRING" id="1631249.BQ8794_140061"/>
<reference evidence="2" key="1">
    <citation type="submission" date="2017-01" db="EMBL/GenBank/DDBJ databases">
        <authorList>
            <person name="Brunel B."/>
        </authorList>
    </citation>
    <scope>NUCLEOTIDE SEQUENCE [LARGE SCALE GENOMIC DNA]</scope>
</reference>
<protein>
    <submittedName>
        <fullName evidence="1">Uncharacterized protein</fullName>
    </submittedName>
</protein>
<accession>A0A1R3V591</accession>
<gene>
    <name evidence="1" type="ORF">BQ8794_140061</name>
</gene>
<evidence type="ECO:0000313" key="2">
    <source>
        <dbReference type="Proteomes" id="UP000188388"/>
    </source>
</evidence>
<dbReference type="Proteomes" id="UP000188388">
    <property type="component" value="Unassembled WGS sequence"/>
</dbReference>
<keyword evidence="2" id="KW-1185">Reference proteome</keyword>
<sequence>MVVQCGRNDTGRARRIIGIGNAIVGRDTAWSCLGIPTTIVDRLEVGRHRRYYYRPEVRTQGIDGLRSADPDAVRTLTHGPIYSMFHSIGADRLRTYGVR</sequence>
<evidence type="ECO:0000313" key="1">
    <source>
        <dbReference type="EMBL" id="SIT53916.1"/>
    </source>
</evidence>